<dbReference type="PANTHER" id="PTHR43530">
    <property type="entry name" value="QUEUINE TRNA-RIBOSYLTRANSFERASE CATALYTIC SUBUNIT 1"/>
    <property type="match status" value="1"/>
</dbReference>
<organism evidence="3 4">
    <name type="scientific">Pycnonotus jocosus</name>
    <name type="common">Red-whiskered bulbul</name>
    <name type="synonym">Lanius jocosus</name>
    <dbReference type="NCBI Taxonomy" id="182897"/>
    <lineage>
        <taxon>Eukaryota</taxon>
        <taxon>Metazoa</taxon>
        <taxon>Chordata</taxon>
        <taxon>Craniata</taxon>
        <taxon>Vertebrata</taxon>
        <taxon>Euteleostomi</taxon>
        <taxon>Archelosauria</taxon>
        <taxon>Archosauria</taxon>
        <taxon>Dinosauria</taxon>
        <taxon>Saurischia</taxon>
        <taxon>Theropoda</taxon>
        <taxon>Coelurosauria</taxon>
        <taxon>Aves</taxon>
        <taxon>Neognathae</taxon>
        <taxon>Neoaves</taxon>
        <taxon>Telluraves</taxon>
        <taxon>Australaves</taxon>
        <taxon>Passeriformes</taxon>
        <taxon>Sylvioidea</taxon>
        <taxon>Pycnonotidae</taxon>
        <taxon>Pycnonotus</taxon>
    </lineage>
</organism>
<evidence type="ECO:0000256" key="1">
    <source>
        <dbReference type="ARBA" id="ARBA00022833"/>
    </source>
</evidence>
<dbReference type="NCBIfam" id="TIGR00449">
    <property type="entry name" value="tgt_general"/>
    <property type="match status" value="2"/>
</dbReference>
<keyword evidence="3" id="KW-0808">Transferase</keyword>
<dbReference type="Pfam" id="PF01702">
    <property type="entry name" value="TGT"/>
    <property type="match status" value="2"/>
</dbReference>
<feature type="non-terminal residue" evidence="3">
    <location>
        <position position="1"/>
    </location>
</feature>
<dbReference type="GO" id="GO:0006400">
    <property type="term" value="P:tRNA modification"/>
    <property type="evidence" value="ECO:0007669"/>
    <property type="project" value="InterPro"/>
</dbReference>
<evidence type="ECO:0000313" key="4">
    <source>
        <dbReference type="Proteomes" id="UP000535705"/>
    </source>
</evidence>
<accession>A0A7L2P8L7</accession>
<dbReference type="OrthoDB" id="10249838at2759"/>
<keyword evidence="1" id="KW-0862">Zinc</keyword>
<dbReference type="Proteomes" id="UP000535705">
    <property type="component" value="Unassembled WGS sequence"/>
</dbReference>
<name>A0A7L2P8L7_PYCJO</name>
<dbReference type="InterPro" id="IPR036511">
    <property type="entry name" value="TGT-like_sf"/>
</dbReference>
<sequence length="331" mass="35208">VLRIAAECGRSRARAGELRLPHGTVPCPVFMPVGTRGTAKGLTAAQLAELGCRICLGNTFHLGTRPGAELVRRSGGLHGFMDWPHNLLTEVQGGFEGSWRVSGLVWGSQGDLGGPIPSHDPAGHAQFHTGAQGGSGGSGWLRVAQGGSGGSGRDVPGFAIGGLSGGEAKAQFWRTVKLSTELLPRDKPGGLWGGFGDPPTPPRGLGDPLKPTLTPQQRFGSALVPWGSLQLKNQRFAKDFRPIDADCGCPTCQRYSRAYLHALLRSNTAALHLLTLHNIAYQMKLMGSMRESILQQRFPEFVRDFMATMYGGQGGPPAWAREALESVGITL</sequence>
<evidence type="ECO:0000259" key="2">
    <source>
        <dbReference type="Pfam" id="PF01702"/>
    </source>
</evidence>
<dbReference type="SUPFAM" id="SSF51713">
    <property type="entry name" value="tRNA-guanine transglycosylase"/>
    <property type="match status" value="1"/>
</dbReference>
<dbReference type="InterPro" id="IPR002616">
    <property type="entry name" value="tRNA_ribo_trans-like"/>
</dbReference>
<dbReference type="EMBL" id="VWYP01024836">
    <property type="protein sequence ID" value="NXR80575.1"/>
    <property type="molecule type" value="Genomic_DNA"/>
</dbReference>
<comment type="caution">
    <text evidence="3">The sequence shown here is derived from an EMBL/GenBank/DDBJ whole genome shotgun (WGS) entry which is preliminary data.</text>
</comment>
<dbReference type="PANTHER" id="PTHR43530:SF1">
    <property type="entry name" value="QUEUINE TRNA-RIBOSYLTRANSFERASE CATALYTIC SUBUNIT 1"/>
    <property type="match status" value="1"/>
</dbReference>
<feature type="domain" description="tRNA-guanine(15) transglycosylase-like" evidence="2">
    <location>
        <begin position="12"/>
        <end position="93"/>
    </location>
</feature>
<dbReference type="AlphaFoldDB" id="A0A7L2P8L7"/>
<dbReference type="Gene3D" id="3.20.20.105">
    <property type="entry name" value="Queuine tRNA-ribosyltransferase-like"/>
    <property type="match status" value="2"/>
</dbReference>
<protein>
    <submittedName>
        <fullName evidence="3">TGT ribosyltransferase</fullName>
    </submittedName>
</protein>
<feature type="non-terminal residue" evidence="3">
    <location>
        <position position="331"/>
    </location>
</feature>
<keyword evidence="4" id="KW-1185">Reference proteome</keyword>
<proteinExistence type="predicted"/>
<reference evidence="3 4" key="1">
    <citation type="submission" date="2019-09" db="EMBL/GenBank/DDBJ databases">
        <title>Bird 10,000 Genomes (B10K) Project - Family phase.</title>
        <authorList>
            <person name="Zhang G."/>
        </authorList>
    </citation>
    <scope>NUCLEOTIDE SEQUENCE [LARGE SCALE GENOMIC DNA]</scope>
    <source>
        <strain evidence="3">B10K-DU-002-42</strain>
        <tissue evidence="3">Muscle</tissue>
    </source>
</reference>
<dbReference type="GO" id="GO:0005829">
    <property type="term" value="C:cytosol"/>
    <property type="evidence" value="ECO:0007669"/>
    <property type="project" value="TreeGrafter"/>
</dbReference>
<feature type="domain" description="tRNA-guanine(15) transglycosylase-like" evidence="2">
    <location>
        <begin position="152"/>
        <end position="309"/>
    </location>
</feature>
<gene>
    <name evidence="3" type="primary">Qtrt1</name>
    <name evidence="3" type="ORF">PYCJOC_R14649</name>
</gene>
<evidence type="ECO:0000313" key="3">
    <source>
        <dbReference type="EMBL" id="NXR80575.1"/>
    </source>
</evidence>
<dbReference type="GO" id="GO:0008479">
    <property type="term" value="F:tRNA-guanosine(34) queuine transglycosylase activity"/>
    <property type="evidence" value="ECO:0007669"/>
    <property type="project" value="TreeGrafter"/>
</dbReference>